<dbReference type="Pfam" id="PF13181">
    <property type="entry name" value="TPR_8"/>
    <property type="match status" value="1"/>
</dbReference>
<dbReference type="InterPro" id="IPR019734">
    <property type="entry name" value="TPR_rpt"/>
</dbReference>
<comment type="caution">
    <text evidence="4">The sequence shown here is derived from an EMBL/GenBank/DDBJ whole genome shotgun (WGS) entry which is preliminary data.</text>
</comment>
<protein>
    <submittedName>
        <fullName evidence="4">16209_t:CDS:1</fullName>
    </submittedName>
</protein>
<feature type="non-terminal residue" evidence="4">
    <location>
        <position position="1"/>
    </location>
</feature>
<dbReference type="SUPFAM" id="SSF48452">
    <property type="entry name" value="TPR-like"/>
    <property type="match status" value="1"/>
</dbReference>
<dbReference type="InterPro" id="IPR045099">
    <property type="entry name" value="PITH1-like"/>
</dbReference>
<dbReference type="Gene3D" id="1.25.40.10">
    <property type="entry name" value="Tetratricopeptide repeat domain"/>
    <property type="match status" value="1"/>
</dbReference>
<evidence type="ECO:0000259" key="3">
    <source>
        <dbReference type="PROSITE" id="PS51532"/>
    </source>
</evidence>
<proteinExistence type="inferred from homology"/>
<dbReference type="Gene3D" id="2.60.120.470">
    <property type="entry name" value="PITH domain"/>
    <property type="match status" value="1"/>
</dbReference>
<accession>A0ABM8W0L0</accession>
<dbReference type="SMART" id="SM00028">
    <property type="entry name" value="TPR"/>
    <property type="match status" value="2"/>
</dbReference>
<dbReference type="EMBL" id="CAJVQB010000529">
    <property type="protein sequence ID" value="CAG8494116.1"/>
    <property type="molecule type" value="Genomic_DNA"/>
</dbReference>
<feature type="repeat" description="TPR" evidence="2">
    <location>
        <begin position="311"/>
        <end position="344"/>
    </location>
</feature>
<dbReference type="InterPro" id="IPR011990">
    <property type="entry name" value="TPR-like_helical_dom_sf"/>
</dbReference>
<organism evidence="4 5">
    <name type="scientific">Gigaspora margarita</name>
    <dbReference type="NCBI Taxonomy" id="4874"/>
    <lineage>
        <taxon>Eukaryota</taxon>
        <taxon>Fungi</taxon>
        <taxon>Fungi incertae sedis</taxon>
        <taxon>Mucoromycota</taxon>
        <taxon>Glomeromycotina</taxon>
        <taxon>Glomeromycetes</taxon>
        <taxon>Diversisporales</taxon>
        <taxon>Gigasporaceae</taxon>
        <taxon>Gigaspora</taxon>
    </lineage>
</organism>
<dbReference type="PROSITE" id="PS51532">
    <property type="entry name" value="PITH"/>
    <property type="match status" value="1"/>
</dbReference>
<keyword evidence="5" id="KW-1185">Reference proteome</keyword>
<dbReference type="InterPro" id="IPR037047">
    <property type="entry name" value="PITH_dom_sf"/>
</dbReference>
<dbReference type="SUPFAM" id="SSF49785">
    <property type="entry name" value="Galactose-binding domain-like"/>
    <property type="match status" value="1"/>
</dbReference>
<dbReference type="Proteomes" id="UP000789901">
    <property type="component" value="Unassembled WGS sequence"/>
</dbReference>
<dbReference type="PROSITE" id="PS50005">
    <property type="entry name" value="TPR"/>
    <property type="match status" value="2"/>
</dbReference>
<gene>
    <name evidence="4" type="ORF">GMARGA_LOCUS1868</name>
</gene>
<keyword evidence="2" id="KW-0802">TPR repeat</keyword>
<comment type="similarity">
    <text evidence="1">Belongs to the PITHD1 family.</text>
</comment>
<feature type="repeat" description="TPR" evidence="2">
    <location>
        <begin position="232"/>
        <end position="265"/>
    </location>
</feature>
<evidence type="ECO:0000313" key="4">
    <source>
        <dbReference type="EMBL" id="CAG8494116.1"/>
    </source>
</evidence>
<evidence type="ECO:0000256" key="2">
    <source>
        <dbReference type="PROSITE-ProRule" id="PRU00339"/>
    </source>
</evidence>
<name>A0ABM8W0L0_GIGMA</name>
<dbReference type="InterPro" id="IPR008979">
    <property type="entry name" value="Galactose-bd-like_sf"/>
</dbReference>
<reference evidence="4 5" key="1">
    <citation type="submission" date="2021-06" db="EMBL/GenBank/DDBJ databases">
        <authorList>
            <person name="Kallberg Y."/>
            <person name="Tangrot J."/>
            <person name="Rosling A."/>
        </authorList>
    </citation>
    <scope>NUCLEOTIDE SEQUENCE [LARGE SCALE GENOMIC DNA]</scope>
    <source>
        <strain evidence="4 5">120-4 pot B 10/14</strain>
    </source>
</reference>
<evidence type="ECO:0000313" key="5">
    <source>
        <dbReference type="Proteomes" id="UP000789901"/>
    </source>
</evidence>
<feature type="domain" description="PITH" evidence="3">
    <location>
        <begin position="95"/>
        <end position="316"/>
    </location>
</feature>
<dbReference type="Pfam" id="PF06201">
    <property type="entry name" value="PITH"/>
    <property type="match status" value="1"/>
</dbReference>
<dbReference type="InterPro" id="IPR010400">
    <property type="entry name" value="PITH_dom"/>
</dbReference>
<sequence>PLIGHQVLRNFTCQNLEIYTTKMASAMVAKSKRRLEYEIGKYIKILIPKINRFGVKEFPELENIPTDYISVREAARNQNTGTLTGTIRKCKGSCNTNKSRLQKTKVNKFIKRTQVECLNQNLNQQEEHIQSIFKNDDTCLESNDDAELIISIPFNQAIDLHSIKIVPKNIGHFDDAKAIRETQMLKFIQADYENNTIIPLRSALQCYKIASEFDHSNTESLAHSNDALQKLINTLLFHGESFYSLKQYDKDLLYYDKVLEIDPFNLIASSFPYFNHGHYDKAFSDLEKVLEQYDEDLYNPGMSLEIKSNYTNALILQAKICFNLEKYNDTIRFLSKALEIDPKNKIILTLRGVKQILN</sequence>
<dbReference type="PANTHER" id="PTHR12175">
    <property type="entry name" value="AD039 HT014 THIOREDOXIN FAMILY TRP26"/>
    <property type="match status" value="1"/>
</dbReference>
<evidence type="ECO:0000256" key="1">
    <source>
        <dbReference type="ARBA" id="ARBA00025788"/>
    </source>
</evidence>